<evidence type="ECO:0000313" key="2">
    <source>
        <dbReference type="Proteomes" id="UP000483286"/>
    </source>
</evidence>
<organism evidence="1 2">
    <name type="scientific">Deinococcus arboris</name>
    <dbReference type="NCBI Taxonomy" id="2682977"/>
    <lineage>
        <taxon>Bacteria</taxon>
        <taxon>Thermotogati</taxon>
        <taxon>Deinococcota</taxon>
        <taxon>Deinococci</taxon>
        <taxon>Deinococcales</taxon>
        <taxon>Deinococcaceae</taxon>
        <taxon>Deinococcus</taxon>
    </lineage>
</organism>
<name>A0A7C9IFI5_9DEIO</name>
<dbReference type="AlphaFoldDB" id="A0A7C9IFI5"/>
<dbReference type="RefSeq" id="WP_157461724.1">
    <property type="nucleotide sequence ID" value="NZ_WQLB01000069.1"/>
</dbReference>
<dbReference type="Proteomes" id="UP000483286">
    <property type="component" value="Unassembled WGS sequence"/>
</dbReference>
<sequence length="241" mass="24943">MASTANLPTAVPADKTPNVYSGTKAKAFIFLGTDVIVPNVTVTNTLAVSSGATTMTLSTPTNTLIPSGTLLTFGTTQVTTSAAATVTNAGVSVSIGAAPAAIAQGITATYSNLLEIPAAEEITPTPNDMEESINVHGRTTPIRVMNGKDLTANIRTLAGIDDPVVKRLVAKGWALSPNNREKIIWLYDDGFALLATVNIGAPKPQAAPMGSQRYQFTANLAGTLAWSDTTAASPTWNVVNT</sequence>
<reference evidence="1 2" key="1">
    <citation type="submission" date="2019-12" db="EMBL/GenBank/DDBJ databases">
        <title>Deinococcus sp. HMF7620 Genome sequencing and assembly.</title>
        <authorList>
            <person name="Kang H."/>
            <person name="Kim H."/>
            <person name="Joh K."/>
        </authorList>
    </citation>
    <scope>NUCLEOTIDE SEQUENCE [LARGE SCALE GENOMIC DNA]</scope>
    <source>
        <strain evidence="1 2">HMF7620</strain>
    </source>
</reference>
<comment type="caution">
    <text evidence="1">The sequence shown here is derived from an EMBL/GenBank/DDBJ whole genome shotgun (WGS) entry which is preliminary data.</text>
</comment>
<keyword evidence="2" id="KW-1185">Reference proteome</keyword>
<dbReference type="EMBL" id="WQLB01000069">
    <property type="protein sequence ID" value="MVN89466.1"/>
    <property type="molecule type" value="Genomic_DNA"/>
</dbReference>
<proteinExistence type="predicted"/>
<gene>
    <name evidence="1" type="ORF">GO986_22280</name>
</gene>
<protein>
    <submittedName>
        <fullName evidence="1">Uncharacterized protein</fullName>
    </submittedName>
</protein>
<accession>A0A7C9IFI5</accession>
<evidence type="ECO:0000313" key="1">
    <source>
        <dbReference type="EMBL" id="MVN89466.1"/>
    </source>
</evidence>